<dbReference type="PANTHER" id="PTHR32470">
    <property type="entry name" value="ADH DEHYDROGENASE [UBIQUINONE] 1 ALPHA SUBCOMPLEX ASSEMBLY FACTOR 2"/>
    <property type="match status" value="1"/>
</dbReference>
<gene>
    <name evidence="3" type="ORF">H4R20_007306</name>
</gene>
<dbReference type="InterPro" id="IPR007763">
    <property type="entry name" value="NDUFA12"/>
</dbReference>
<comment type="similarity">
    <text evidence="1">Belongs to the complex I NDUFA12 subunit family.</text>
</comment>
<evidence type="ECO:0000313" key="3">
    <source>
        <dbReference type="EMBL" id="KAJ2788774.1"/>
    </source>
</evidence>
<dbReference type="PANTHER" id="PTHR32470:SF2">
    <property type="entry name" value="NADH DEHYDROGENASE [UBIQUINONE] 1 ALPHA SUBCOMPLEX ASSEMBLY FACTOR 2"/>
    <property type="match status" value="1"/>
</dbReference>
<evidence type="ECO:0000256" key="1">
    <source>
        <dbReference type="ARBA" id="ARBA00007355"/>
    </source>
</evidence>
<dbReference type="InterPro" id="IPR052618">
    <property type="entry name" value="ComplexI_NDUFA12"/>
</dbReference>
<name>A0A9W8LPD0_9FUNG</name>
<dbReference type="Proteomes" id="UP001140094">
    <property type="component" value="Unassembled WGS sequence"/>
</dbReference>
<dbReference type="GO" id="GO:0032981">
    <property type="term" value="P:mitochondrial respiratory chain complex I assembly"/>
    <property type="evidence" value="ECO:0007669"/>
    <property type="project" value="TreeGrafter"/>
</dbReference>
<dbReference type="OrthoDB" id="10255576at2759"/>
<keyword evidence="4" id="KW-1185">Reference proteome</keyword>
<evidence type="ECO:0000313" key="4">
    <source>
        <dbReference type="Proteomes" id="UP001140094"/>
    </source>
</evidence>
<proteinExistence type="inferred from homology"/>
<dbReference type="Pfam" id="PF05071">
    <property type="entry name" value="NDUFA12"/>
    <property type="match status" value="1"/>
</dbReference>
<dbReference type="EMBL" id="JANBUO010004001">
    <property type="protein sequence ID" value="KAJ2788774.1"/>
    <property type="molecule type" value="Genomic_DNA"/>
</dbReference>
<organism evidence="3 4">
    <name type="scientific">Coemansia guatemalensis</name>
    <dbReference type="NCBI Taxonomy" id="2761395"/>
    <lineage>
        <taxon>Eukaryota</taxon>
        <taxon>Fungi</taxon>
        <taxon>Fungi incertae sedis</taxon>
        <taxon>Zoopagomycota</taxon>
        <taxon>Kickxellomycotina</taxon>
        <taxon>Kickxellomycetes</taxon>
        <taxon>Kickxellales</taxon>
        <taxon>Kickxellaceae</taxon>
        <taxon>Coemansia</taxon>
    </lineage>
</organism>
<sequence>MTLIRTVFMWWKALRLPWRKDVLAGTDLDGNLYFERLARGAYRSRRHVLYRKNISVDEYSDKTIPVQWQAWMRHTRDQAPTVAELIQDMRRQERVAENVQRLALSDARIAKNTPAPGREQQQFQKSAPGQGFSPEGWQPPSAGSSTKAAS</sequence>
<accession>A0A9W8LPD0</accession>
<dbReference type="AlphaFoldDB" id="A0A9W8LPD0"/>
<feature type="compositionally biased region" description="Polar residues" evidence="2">
    <location>
        <begin position="141"/>
        <end position="150"/>
    </location>
</feature>
<reference evidence="3" key="1">
    <citation type="submission" date="2022-07" db="EMBL/GenBank/DDBJ databases">
        <title>Phylogenomic reconstructions and comparative analyses of Kickxellomycotina fungi.</title>
        <authorList>
            <person name="Reynolds N.K."/>
            <person name="Stajich J.E."/>
            <person name="Barry K."/>
            <person name="Grigoriev I.V."/>
            <person name="Crous P."/>
            <person name="Smith M.E."/>
        </authorList>
    </citation>
    <scope>NUCLEOTIDE SEQUENCE</scope>
    <source>
        <strain evidence="3">NRRL 1565</strain>
    </source>
</reference>
<comment type="caution">
    <text evidence="3">The sequence shown here is derived from an EMBL/GenBank/DDBJ whole genome shotgun (WGS) entry which is preliminary data.</text>
</comment>
<dbReference type="GO" id="GO:0005739">
    <property type="term" value="C:mitochondrion"/>
    <property type="evidence" value="ECO:0007669"/>
    <property type="project" value="TreeGrafter"/>
</dbReference>
<protein>
    <recommendedName>
        <fullName evidence="5">NADH dehydrogenase [ubiquinone] 1 alpha subcomplex subunit</fullName>
    </recommendedName>
</protein>
<evidence type="ECO:0000256" key="2">
    <source>
        <dbReference type="SAM" id="MobiDB-lite"/>
    </source>
</evidence>
<feature type="region of interest" description="Disordered" evidence="2">
    <location>
        <begin position="106"/>
        <end position="150"/>
    </location>
</feature>
<evidence type="ECO:0008006" key="5">
    <source>
        <dbReference type="Google" id="ProtNLM"/>
    </source>
</evidence>
<dbReference type="GO" id="GO:0045271">
    <property type="term" value="C:respiratory chain complex I"/>
    <property type="evidence" value="ECO:0007669"/>
    <property type="project" value="InterPro"/>
</dbReference>